<dbReference type="GO" id="GO:0000381">
    <property type="term" value="P:regulation of alternative mRNA splicing, via spliceosome"/>
    <property type="evidence" value="ECO:0007669"/>
    <property type="project" value="TreeGrafter"/>
</dbReference>
<dbReference type="GO" id="GO:0003729">
    <property type="term" value="F:mRNA binding"/>
    <property type="evidence" value="ECO:0007669"/>
    <property type="project" value="TreeGrafter"/>
</dbReference>
<dbReference type="InterPro" id="IPR007275">
    <property type="entry name" value="YTH_domain"/>
</dbReference>
<dbReference type="InterPro" id="IPR035979">
    <property type="entry name" value="RBD_domain_sf"/>
</dbReference>
<dbReference type="CDD" id="cd00590">
    <property type="entry name" value="RRM_SF"/>
    <property type="match status" value="1"/>
</dbReference>
<dbReference type="Pfam" id="PF04146">
    <property type="entry name" value="YTH"/>
    <property type="match status" value="1"/>
</dbReference>
<feature type="region of interest" description="Disordered" evidence="2">
    <location>
        <begin position="528"/>
        <end position="565"/>
    </location>
</feature>
<dbReference type="Pfam" id="PF25701">
    <property type="entry name" value="RRM_YTH1"/>
    <property type="match status" value="1"/>
</dbReference>
<feature type="compositionally biased region" description="Basic and acidic residues" evidence="2">
    <location>
        <begin position="1"/>
        <end position="10"/>
    </location>
</feature>
<feature type="compositionally biased region" description="Low complexity" evidence="2">
    <location>
        <begin position="154"/>
        <end position="175"/>
    </location>
</feature>
<dbReference type="PROSITE" id="PS50882">
    <property type="entry name" value="YTH"/>
    <property type="match status" value="1"/>
</dbReference>
<reference evidence="6" key="2">
    <citation type="journal article" date="2018" name="Nat. Commun.">
        <title>Extreme sensitivity to ultraviolet light in the fungal pathogen causing white-nose syndrome of bats.</title>
        <authorList>
            <person name="Palmer J.M."/>
            <person name="Drees K.P."/>
            <person name="Foster J.T."/>
            <person name="Lindner D.L."/>
        </authorList>
    </citation>
    <scope>NUCLEOTIDE SEQUENCE [LARGE SCALE GENOMIC DNA]</scope>
    <source>
        <strain evidence="6">UAMH 10579</strain>
    </source>
</reference>
<dbReference type="GO" id="GO:1990247">
    <property type="term" value="F:N6-methyladenosine-containing RNA reader activity"/>
    <property type="evidence" value="ECO:0007669"/>
    <property type="project" value="TreeGrafter"/>
</dbReference>
<dbReference type="SMART" id="SM00360">
    <property type="entry name" value="RRM"/>
    <property type="match status" value="1"/>
</dbReference>
<feature type="compositionally biased region" description="Gly residues" evidence="2">
    <location>
        <begin position="534"/>
        <end position="547"/>
    </location>
</feature>
<dbReference type="GeneID" id="28836751"/>
<feature type="domain" description="RRM" evidence="3">
    <location>
        <begin position="253"/>
        <end position="327"/>
    </location>
</feature>
<evidence type="ECO:0000259" key="4">
    <source>
        <dbReference type="PROSITE" id="PS50882"/>
    </source>
</evidence>
<dbReference type="PANTHER" id="PTHR12357">
    <property type="entry name" value="YTH YT521-B HOMOLOGY DOMAIN-CONTAINING"/>
    <property type="match status" value="1"/>
</dbReference>
<dbReference type="InterPro" id="IPR057720">
    <property type="entry name" value="RRM_YTH1"/>
</dbReference>
<dbReference type="EMBL" id="KV460215">
    <property type="protein sequence ID" value="OBT98817.1"/>
    <property type="molecule type" value="Genomic_DNA"/>
</dbReference>
<dbReference type="OrthoDB" id="3440089at2759"/>
<keyword evidence="6" id="KW-1185">Reference proteome</keyword>
<dbReference type="SUPFAM" id="SSF54928">
    <property type="entry name" value="RNA-binding domain, RBD"/>
    <property type="match status" value="1"/>
</dbReference>
<dbReference type="Gene3D" id="3.10.590.10">
    <property type="entry name" value="ph1033 like domains"/>
    <property type="match status" value="2"/>
</dbReference>
<dbReference type="GO" id="GO:0000398">
    <property type="term" value="P:mRNA splicing, via spliceosome"/>
    <property type="evidence" value="ECO:0007669"/>
    <property type="project" value="TreeGrafter"/>
</dbReference>
<organism evidence="5 6">
    <name type="scientific">Pseudogymnoascus verrucosus</name>
    <dbReference type="NCBI Taxonomy" id="342668"/>
    <lineage>
        <taxon>Eukaryota</taxon>
        <taxon>Fungi</taxon>
        <taxon>Dikarya</taxon>
        <taxon>Ascomycota</taxon>
        <taxon>Pezizomycotina</taxon>
        <taxon>Leotiomycetes</taxon>
        <taxon>Thelebolales</taxon>
        <taxon>Thelebolaceae</taxon>
        <taxon>Pseudogymnoascus</taxon>
    </lineage>
</organism>
<dbReference type="RefSeq" id="XP_018132550.1">
    <property type="nucleotide sequence ID" value="XM_018272860.2"/>
</dbReference>
<dbReference type="Gene3D" id="3.30.70.330">
    <property type="match status" value="1"/>
</dbReference>
<evidence type="ECO:0000313" key="5">
    <source>
        <dbReference type="EMBL" id="OBT98817.1"/>
    </source>
</evidence>
<evidence type="ECO:0000256" key="2">
    <source>
        <dbReference type="SAM" id="MobiDB-lite"/>
    </source>
</evidence>
<feature type="region of interest" description="Disordered" evidence="2">
    <location>
        <begin position="459"/>
        <end position="510"/>
    </location>
</feature>
<proteinExistence type="predicted"/>
<reference evidence="5 6" key="1">
    <citation type="submission" date="2016-03" db="EMBL/GenBank/DDBJ databases">
        <title>Comparative genomics of Pseudogymnoascus destructans, the fungus causing white-nose syndrome of bats.</title>
        <authorList>
            <person name="Palmer J.M."/>
            <person name="Drees K.P."/>
            <person name="Foster J.T."/>
            <person name="Lindner D.L."/>
        </authorList>
    </citation>
    <scope>NUCLEOTIDE SEQUENCE [LARGE SCALE GENOMIC DNA]</scope>
    <source>
        <strain evidence="5 6">UAMH 10579</strain>
    </source>
</reference>
<feature type="compositionally biased region" description="Polar residues" evidence="2">
    <location>
        <begin position="105"/>
        <end position="115"/>
    </location>
</feature>
<gene>
    <name evidence="5" type="ORF">VE01_03365</name>
</gene>
<feature type="compositionally biased region" description="Polar residues" evidence="2">
    <location>
        <begin position="79"/>
        <end position="88"/>
    </location>
</feature>
<keyword evidence="1" id="KW-0694">RNA-binding</keyword>
<feature type="compositionally biased region" description="Polar residues" evidence="2">
    <location>
        <begin position="228"/>
        <end position="237"/>
    </location>
</feature>
<dbReference type="InterPro" id="IPR000504">
    <property type="entry name" value="RRM_dom"/>
</dbReference>
<dbReference type="InterPro" id="IPR045168">
    <property type="entry name" value="YTH_prot"/>
</dbReference>
<dbReference type="CDD" id="cd21134">
    <property type="entry name" value="YTH"/>
    <property type="match status" value="1"/>
</dbReference>
<feature type="compositionally biased region" description="Polar residues" evidence="2">
    <location>
        <begin position="203"/>
        <end position="221"/>
    </location>
</feature>
<feature type="domain" description="YTH" evidence="4">
    <location>
        <begin position="390"/>
        <end position="620"/>
    </location>
</feature>
<dbReference type="AlphaFoldDB" id="A0A1B8GSK6"/>
<feature type="compositionally biased region" description="Acidic residues" evidence="2">
    <location>
        <begin position="362"/>
        <end position="374"/>
    </location>
</feature>
<dbReference type="STRING" id="342668.A0A1B8GSK6"/>
<feature type="region of interest" description="Disordered" evidence="2">
    <location>
        <begin position="197"/>
        <end position="255"/>
    </location>
</feature>
<feature type="compositionally biased region" description="Polar residues" evidence="2">
    <location>
        <begin position="40"/>
        <end position="52"/>
    </location>
</feature>
<dbReference type="GO" id="GO:0005654">
    <property type="term" value="C:nucleoplasm"/>
    <property type="evidence" value="ECO:0007669"/>
    <property type="project" value="TreeGrafter"/>
</dbReference>
<evidence type="ECO:0000313" key="6">
    <source>
        <dbReference type="Proteomes" id="UP000091956"/>
    </source>
</evidence>
<dbReference type="PROSITE" id="PS50102">
    <property type="entry name" value="RRM"/>
    <property type="match status" value="1"/>
</dbReference>
<feature type="region of interest" description="Disordered" evidence="2">
    <location>
        <begin position="1"/>
        <end position="88"/>
    </location>
</feature>
<name>A0A1B8GSK6_9PEZI</name>
<accession>A0A1B8GSK6</accession>
<feature type="region of interest" description="Disordered" evidence="2">
    <location>
        <begin position="353"/>
        <end position="382"/>
    </location>
</feature>
<evidence type="ECO:0008006" key="7">
    <source>
        <dbReference type="Google" id="ProtNLM"/>
    </source>
</evidence>
<protein>
    <recommendedName>
        <fullName evidence="7">YTH domain-containing protein</fullName>
    </recommendedName>
</protein>
<evidence type="ECO:0000256" key="1">
    <source>
        <dbReference type="PROSITE-ProRule" id="PRU00176"/>
    </source>
</evidence>
<feature type="region of interest" description="Disordered" evidence="2">
    <location>
        <begin position="105"/>
        <end position="175"/>
    </location>
</feature>
<dbReference type="Proteomes" id="UP000091956">
    <property type="component" value="Unassembled WGS sequence"/>
</dbReference>
<dbReference type="InterPro" id="IPR012677">
    <property type="entry name" value="Nucleotide-bd_a/b_plait_sf"/>
</dbReference>
<feature type="compositionally biased region" description="Low complexity" evidence="2">
    <location>
        <begin position="495"/>
        <end position="507"/>
    </location>
</feature>
<feature type="compositionally biased region" description="Low complexity" evidence="2">
    <location>
        <begin position="470"/>
        <end position="481"/>
    </location>
</feature>
<evidence type="ECO:0000259" key="3">
    <source>
        <dbReference type="PROSITE" id="PS50102"/>
    </source>
</evidence>
<feature type="compositionally biased region" description="Low complexity" evidence="2">
    <location>
        <begin position="116"/>
        <end position="137"/>
    </location>
</feature>
<sequence length="636" mass="66785">MSDLPEHLRDQYSSQPQDDDSQYHTQQSYYQAQVGMNYPPSAQQQPTMNQSQGSGGRHTALNMGALAGALPDPNYGQAFPQQSPQRYQTLPPNAAISYQLQQPFAQAPTGQPSRNQQGNSQYPSQFQQQQFQGMYLQGPGGHIQPVQGGLPMNQQQYPGQGFAQQQQRPQGIQQQQNPQFYYQQAALYSGQTQMFQGGVFPQQHGSNQSSRRPSEQLSVGASSDIGRASSTGSSAGIPTTIRGPPRKPKQSGHALWVGNLPPGASVVDLKDHFAQDATEDILSVFLISKSSCAFVNYKTEEACAAAMARFHDSRLKGVRLVCRLRRSAASVPGGVPTGPAALVGTGARVEVDSGAGGAGGEADGDVNGEEDEGGDGMPTVDEGAGAPAKDKYFIVKSLTVEDLEMSVRNGVWATQSHNEAALDKAYKTADAVYLIFSANKSGEYYGYARMTSPINQDPAAKISFAPPPTSAAAPVTEPGAAGAAGGTALNDPDQPTATITPASATAPRGRIIDDSARGTIFWEADGAAATADGDSGGNSNGDGGSGSGDEESPSPPLAGSGAGGAAWGKPFSVEWESTRRVPFFRTRGLKNAWNAGREVKIARDGTEIETRVGRRLIGLFGGVSGPGGREGGGDER</sequence>
<dbReference type="PANTHER" id="PTHR12357:SF3">
    <property type="entry name" value="YTH DOMAIN-CONTAINING PROTEIN 1"/>
    <property type="match status" value="1"/>
</dbReference>